<dbReference type="SUPFAM" id="SSF56672">
    <property type="entry name" value="DNA/RNA polymerases"/>
    <property type="match status" value="1"/>
</dbReference>
<dbReference type="InterPro" id="IPR043128">
    <property type="entry name" value="Rev_trsase/Diguanyl_cyclase"/>
</dbReference>
<evidence type="ECO:0000313" key="2">
    <source>
        <dbReference type="Proteomes" id="UP000198211"/>
    </source>
</evidence>
<protein>
    <submittedName>
        <fullName evidence="1">Reverse transcriptase</fullName>
    </submittedName>
</protein>
<dbReference type="EMBL" id="NBNE01001137">
    <property type="protein sequence ID" value="OWZ15371.1"/>
    <property type="molecule type" value="Genomic_DNA"/>
</dbReference>
<gene>
    <name evidence="1" type="ORF">PHMEG_00010992</name>
</gene>
<keyword evidence="1" id="KW-0548">Nucleotidyltransferase</keyword>
<accession>A0A225WCB2</accession>
<evidence type="ECO:0000313" key="1">
    <source>
        <dbReference type="EMBL" id="OWZ15371.1"/>
    </source>
</evidence>
<reference evidence="2" key="1">
    <citation type="submission" date="2017-03" db="EMBL/GenBank/DDBJ databases">
        <title>Phytopthora megakarya and P. palmivora, two closely related causual agents of cacao black pod achieved similar genome size and gene model numbers by different mechanisms.</title>
        <authorList>
            <person name="Ali S."/>
            <person name="Shao J."/>
            <person name="Larry D.J."/>
            <person name="Kronmiller B."/>
            <person name="Shen D."/>
            <person name="Strem M.D."/>
            <person name="Melnick R.L."/>
            <person name="Guiltinan M.J."/>
            <person name="Tyler B.M."/>
            <person name="Meinhardt L.W."/>
            <person name="Bailey B.A."/>
        </authorList>
    </citation>
    <scope>NUCLEOTIDE SEQUENCE [LARGE SCALE GENOMIC DNA]</scope>
    <source>
        <strain evidence="2">zdho120</strain>
    </source>
</reference>
<dbReference type="GO" id="GO:0003964">
    <property type="term" value="F:RNA-directed DNA polymerase activity"/>
    <property type="evidence" value="ECO:0007669"/>
    <property type="project" value="UniProtKB-KW"/>
</dbReference>
<proteinExistence type="predicted"/>
<dbReference type="Gene3D" id="3.10.10.10">
    <property type="entry name" value="HIV Type 1 Reverse Transcriptase, subunit A, domain 1"/>
    <property type="match status" value="1"/>
</dbReference>
<comment type="caution">
    <text evidence="1">The sequence shown here is derived from an EMBL/GenBank/DDBJ whole genome shotgun (WGS) entry which is preliminary data.</text>
</comment>
<dbReference type="Proteomes" id="UP000198211">
    <property type="component" value="Unassembled WGS sequence"/>
</dbReference>
<sequence length="374" mass="41931">MVPAGVRMDLADGSMQLPDEVGIPLNGRKRLYGEKVRSVILERSLRIPVGRSDETAARIKLSATEELWVTRGDRWRPTVTEGPGRIRYQVISNIGGEILRLDHRFVSVGSRRYREWQNLALESTVYTRSEPPELIEDMVDPATENRTEIKDTEPKTENLNCQTQIKLDPGKAFDTKSPIHPTEGVDLRDQLAERAAATTPQDAVDDEEIYYHESGNISAEDLEGNLAVLPEIPISTTAKVSIEDLQVGDSGSATPEEIERLRQIIWKKRHLLIGKENAFYPLRPKASCVISMSGMRNRSHCQPGKCPRDFGLLAAEIIRPSTSPWASPIVIVRKSNGVDIRLCIDYKLVNSLTRLMVYPMPLISDLLEDLDKAL</sequence>
<name>A0A225WCB2_9STRA</name>
<dbReference type="InterPro" id="IPR043502">
    <property type="entry name" value="DNA/RNA_pol_sf"/>
</dbReference>
<dbReference type="PANTHER" id="PTHR24559">
    <property type="entry name" value="TRANSPOSON TY3-I GAG-POL POLYPROTEIN"/>
    <property type="match status" value="1"/>
</dbReference>
<dbReference type="Gene3D" id="3.30.70.270">
    <property type="match status" value="1"/>
</dbReference>
<keyword evidence="1" id="KW-0695">RNA-directed DNA polymerase</keyword>
<dbReference type="PANTHER" id="PTHR24559:SF444">
    <property type="entry name" value="REVERSE TRANSCRIPTASE DOMAIN-CONTAINING PROTEIN"/>
    <property type="match status" value="1"/>
</dbReference>
<keyword evidence="2" id="KW-1185">Reference proteome</keyword>
<keyword evidence="1" id="KW-0808">Transferase</keyword>
<dbReference type="OrthoDB" id="129416at2759"/>
<feature type="non-terminal residue" evidence="1">
    <location>
        <position position="374"/>
    </location>
</feature>
<dbReference type="InterPro" id="IPR053134">
    <property type="entry name" value="RNA-dir_DNA_polymerase"/>
</dbReference>
<organism evidence="1 2">
    <name type="scientific">Phytophthora megakarya</name>
    <dbReference type="NCBI Taxonomy" id="4795"/>
    <lineage>
        <taxon>Eukaryota</taxon>
        <taxon>Sar</taxon>
        <taxon>Stramenopiles</taxon>
        <taxon>Oomycota</taxon>
        <taxon>Peronosporomycetes</taxon>
        <taxon>Peronosporales</taxon>
        <taxon>Peronosporaceae</taxon>
        <taxon>Phytophthora</taxon>
    </lineage>
</organism>
<dbReference type="AlphaFoldDB" id="A0A225WCB2"/>